<gene>
    <name evidence="1" type="ORF">BV22DRAFT_1001727</name>
</gene>
<dbReference type="EMBL" id="MU266336">
    <property type="protein sequence ID" value="KAH7929943.1"/>
    <property type="molecule type" value="Genomic_DNA"/>
</dbReference>
<protein>
    <submittedName>
        <fullName evidence="1">Uncharacterized protein</fullName>
    </submittedName>
</protein>
<accession>A0ACB8BXG3</accession>
<dbReference type="Proteomes" id="UP000790709">
    <property type="component" value="Unassembled WGS sequence"/>
</dbReference>
<reference evidence="1" key="1">
    <citation type="journal article" date="2021" name="New Phytol.">
        <title>Evolutionary innovations through gain and loss of genes in the ectomycorrhizal Boletales.</title>
        <authorList>
            <person name="Wu G."/>
            <person name="Miyauchi S."/>
            <person name="Morin E."/>
            <person name="Kuo A."/>
            <person name="Drula E."/>
            <person name="Varga T."/>
            <person name="Kohler A."/>
            <person name="Feng B."/>
            <person name="Cao Y."/>
            <person name="Lipzen A."/>
            <person name="Daum C."/>
            <person name="Hundley H."/>
            <person name="Pangilinan J."/>
            <person name="Johnson J."/>
            <person name="Barry K."/>
            <person name="LaButti K."/>
            <person name="Ng V."/>
            <person name="Ahrendt S."/>
            <person name="Min B."/>
            <person name="Choi I.G."/>
            <person name="Park H."/>
            <person name="Plett J.M."/>
            <person name="Magnuson J."/>
            <person name="Spatafora J.W."/>
            <person name="Nagy L.G."/>
            <person name="Henrissat B."/>
            <person name="Grigoriev I.V."/>
            <person name="Yang Z.L."/>
            <person name="Xu J."/>
            <person name="Martin F.M."/>
        </authorList>
    </citation>
    <scope>NUCLEOTIDE SEQUENCE</scope>
    <source>
        <strain evidence="1">KUC20120723A-06</strain>
    </source>
</reference>
<proteinExistence type="predicted"/>
<keyword evidence="2" id="KW-1185">Reference proteome</keyword>
<organism evidence="1 2">
    <name type="scientific">Leucogyrophana mollusca</name>
    <dbReference type="NCBI Taxonomy" id="85980"/>
    <lineage>
        <taxon>Eukaryota</taxon>
        <taxon>Fungi</taxon>
        <taxon>Dikarya</taxon>
        <taxon>Basidiomycota</taxon>
        <taxon>Agaricomycotina</taxon>
        <taxon>Agaricomycetes</taxon>
        <taxon>Agaricomycetidae</taxon>
        <taxon>Boletales</taxon>
        <taxon>Boletales incertae sedis</taxon>
        <taxon>Leucogyrophana</taxon>
    </lineage>
</organism>
<evidence type="ECO:0000313" key="2">
    <source>
        <dbReference type="Proteomes" id="UP000790709"/>
    </source>
</evidence>
<evidence type="ECO:0000313" key="1">
    <source>
        <dbReference type="EMBL" id="KAH7929943.1"/>
    </source>
</evidence>
<sequence>MHLPFLSTKFQSIERRKGGGGGGKGGGGSGGKSGSSGGSKGGSSGGSSSGQKSSVPLSGSSGNGKSTATAYGSGGGKPITIPSGQYFSGRSAGGATRDEVYGSKQYGSGYPGVTGRGVAGRGFPFWFWPVIWGSTVGSSGAYLIDHEVIPFSLRIYGDSFNSSRLGGPMAEATFISGSTNTTFHLLSDNSTVSSLISSVDANCSSSLSSSSSTTPQPFNATAPGVPQPEQAIQYYRSSSVVLTLDGYNNSATLSSDDNAPDSPLPSGIDTTLLACLNSTIGQAAPLVDGAGMRWGTPSGPGLVGLVWVIWCISSLI</sequence>
<comment type="caution">
    <text evidence="1">The sequence shown here is derived from an EMBL/GenBank/DDBJ whole genome shotgun (WGS) entry which is preliminary data.</text>
</comment>
<name>A0ACB8BXG3_9AGAM</name>